<proteinExistence type="predicted"/>
<keyword evidence="2" id="KW-1185">Reference proteome</keyword>
<name>A0ABQ4Y3R7_9ASTR</name>
<evidence type="ECO:0008006" key="3">
    <source>
        <dbReference type="Google" id="ProtNLM"/>
    </source>
</evidence>
<dbReference type="EMBL" id="BQNB010010048">
    <property type="protein sequence ID" value="GJS72006.1"/>
    <property type="molecule type" value="Genomic_DNA"/>
</dbReference>
<organism evidence="1 2">
    <name type="scientific">Tanacetum coccineum</name>
    <dbReference type="NCBI Taxonomy" id="301880"/>
    <lineage>
        <taxon>Eukaryota</taxon>
        <taxon>Viridiplantae</taxon>
        <taxon>Streptophyta</taxon>
        <taxon>Embryophyta</taxon>
        <taxon>Tracheophyta</taxon>
        <taxon>Spermatophyta</taxon>
        <taxon>Magnoliopsida</taxon>
        <taxon>eudicotyledons</taxon>
        <taxon>Gunneridae</taxon>
        <taxon>Pentapetalae</taxon>
        <taxon>asterids</taxon>
        <taxon>campanulids</taxon>
        <taxon>Asterales</taxon>
        <taxon>Asteraceae</taxon>
        <taxon>Asteroideae</taxon>
        <taxon>Anthemideae</taxon>
        <taxon>Anthemidinae</taxon>
        <taxon>Tanacetum</taxon>
    </lineage>
</organism>
<comment type="caution">
    <text evidence="1">The sequence shown here is derived from an EMBL/GenBank/DDBJ whole genome shotgun (WGS) entry which is preliminary data.</text>
</comment>
<sequence>MRGGTINQDTKIECGLVEDPIRIYLLSSIRLEIFTMSTSFCREKENVYSFLEKFEGGFEQDIDDEGEEDKEMKRVMENTPLSIEEGEVIEEFRTRNEDLDTGIDDYPSYCDDDKKIHIDCAHNLKFSCMIGFEFTHANFFPLLYVNMMSRKFHNSIMKNKMVYKGNNVVGALMNVPIFVGTFSVMTDFAVLENMDAYRDEGMGDVIFGEPFLREADIKAKRFEGMITLYKGDDEVTYQMVRSHPRFKHHTNEQCNKIPPLLKVNEKDVMNGVSHAYQKLKGFYKGVLNLGPDYIRNAKTEEWLTRGHISVHELE</sequence>
<dbReference type="Proteomes" id="UP001151760">
    <property type="component" value="Unassembled WGS sequence"/>
</dbReference>
<protein>
    <recommendedName>
        <fullName evidence="3">Homeodomain-like protein</fullName>
    </recommendedName>
</protein>
<accession>A0ABQ4Y3R7</accession>
<reference evidence="1" key="1">
    <citation type="journal article" date="2022" name="Int. J. Mol. Sci.">
        <title>Draft Genome of Tanacetum Coccineum: Genomic Comparison of Closely Related Tanacetum-Family Plants.</title>
        <authorList>
            <person name="Yamashiro T."/>
            <person name="Shiraishi A."/>
            <person name="Nakayama K."/>
            <person name="Satake H."/>
        </authorList>
    </citation>
    <scope>NUCLEOTIDE SEQUENCE</scope>
</reference>
<gene>
    <name evidence="1" type="ORF">Tco_0704847</name>
</gene>
<reference evidence="1" key="2">
    <citation type="submission" date="2022-01" db="EMBL/GenBank/DDBJ databases">
        <authorList>
            <person name="Yamashiro T."/>
            <person name="Shiraishi A."/>
            <person name="Satake H."/>
            <person name="Nakayama K."/>
        </authorList>
    </citation>
    <scope>NUCLEOTIDE SEQUENCE</scope>
</reference>
<evidence type="ECO:0000313" key="1">
    <source>
        <dbReference type="EMBL" id="GJS72006.1"/>
    </source>
</evidence>
<evidence type="ECO:0000313" key="2">
    <source>
        <dbReference type="Proteomes" id="UP001151760"/>
    </source>
</evidence>